<dbReference type="SMART" id="SM00220">
    <property type="entry name" value="S_TKc"/>
    <property type="match status" value="1"/>
</dbReference>
<dbReference type="GO" id="GO:0004674">
    <property type="term" value="F:protein serine/threonine kinase activity"/>
    <property type="evidence" value="ECO:0007669"/>
    <property type="project" value="UniProtKB-KW"/>
</dbReference>
<evidence type="ECO:0000256" key="9">
    <source>
        <dbReference type="PROSITE-ProRule" id="PRU10141"/>
    </source>
</evidence>
<dbReference type="PROSITE" id="PS00107">
    <property type="entry name" value="PROTEIN_KINASE_ATP"/>
    <property type="match status" value="1"/>
</dbReference>
<dbReference type="InterPro" id="IPR011009">
    <property type="entry name" value="Kinase-like_dom_sf"/>
</dbReference>
<keyword evidence="4 9" id="KW-0547">Nucleotide-binding</keyword>
<dbReference type="EC" id="2.7.11.1" evidence="1"/>
<dbReference type="PROSITE" id="PS50011">
    <property type="entry name" value="PROTEIN_KINASE_DOM"/>
    <property type="match status" value="1"/>
</dbReference>
<dbReference type="EMBL" id="KZ851957">
    <property type="protein sequence ID" value="RDH14889.1"/>
    <property type="molecule type" value="Genomic_DNA"/>
</dbReference>
<evidence type="ECO:0000256" key="1">
    <source>
        <dbReference type="ARBA" id="ARBA00012513"/>
    </source>
</evidence>
<dbReference type="Pfam" id="PF00069">
    <property type="entry name" value="Pkinase"/>
    <property type="match status" value="1"/>
</dbReference>
<evidence type="ECO:0000256" key="6">
    <source>
        <dbReference type="ARBA" id="ARBA00022840"/>
    </source>
</evidence>
<accession>A0A370BMZ6</accession>
<evidence type="ECO:0000256" key="3">
    <source>
        <dbReference type="ARBA" id="ARBA00022679"/>
    </source>
</evidence>
<dbReference type="Gene3D" id="1.10.510.10">
    <property type="entry name" value="Transferase(Phosphotransferase) domain 1"/>
    <property type="match status" value="1"/>
</dbReference>
<name>A0A370BMZ6_ASPNG</name>
<keyword evidence="5 11" id="KW-0418">Kinase</keyword>
<gene>
    <name evidence="11" type="ORF">M747DRAFT_374773</name>
</gene>
<protein>
    <recommendedName>
        <fullName evidence="1">non-specific serine/threonine protein kinase</fullName>
        <ecNumber evidence="1">2.7.11.1</ecNumber>
    </recommendedName>
</protein>
<comment type="catalytic activity">
    <reaction evidence="7">
        <text>L-threonyl-[protein] + ATP = O-phospho-L-threonyl-[protein] + ADP + H(+)</text>
        <dbReference type="Rhea" id="RHEA:46608"/>
        <dbReference type="Rhea" id="RHEA-COMP:11060"/>
        <dbReference type="Rhea" id="RHEA-COMP:11605"/>
        <dbReference type="ChEBI" id="CHEBI:15378"/>
        <dbReference type="ChEBI" id="CHEBI:30013"/>
        <dbReference type="ChEBI" id="CHEBI:30616"/>
        <dbReference type="ChEBI" id="CHEBI:61977"/>
        <dbReference type="ChEBI" id="CHEBI:456216"/>
        <dbReference type="EC" id="2.7.11.1"/>
    </reaction>
</comment>
<dbReference type="PANTHER" id="PTHR47634:SF9">
    <property type="entry name" value="PROTEIN KINASE DOMAIN-CONTAINING PROTEIN-RELATED"/>
    <property type="match status" value="1"/>
</dbReference>
<evidence type="ECO:0000256" key="8">
    <source>
        <dbReference type="ARBA" id="ARBA00048679"/>
    </source>
</evidence>
<keyword evidence="3" id="KW-0808">Transferase</keyword>
<feature type="binding site" evidence="9">
    <location>
        <position position="117"/>
    </location>
    <ligand>
        <name>ATP</name>
        <dbReference type="ChEBI" id="CHEBI:30616"/>
    </ligand>
</feature>
<dbReference type="GO" id="GO:0050684">
    <property type="term" value="P:regulation of mRNA processing"/>
    <property type="evidence" value="ECO:0007669"/>
    <property type="project" value="TreeGrafter"/>
</dbReference>
<proteinExistence type="predicted"/>
<dbReference type="SUPFAM" id="SSF56112">
    <property type="entry name" value="Protein kinase-like (PK-like)"/>
    <property type="match status" value="1"/>
</dbReference>
<reference evidence="11 12" key="1">
    <citation type="submission" date="2018-07" db="EMBL/GenBank/DDBJ databases">
        <title>Section-level genome sequencing of Aspergillus section Nigri to investigate inter- and intra-species variation.</title>
        <authorList>
            <consortium name="DOE Joint Genome Institute"/>
            <person name="Vesth T.C."/>
            <person name="Nybo J.L."/>
            <person name="Theobald S."/>
            <person name="Frisvad J.C."/>
            <person name="Larsen T.O."/>
            <person name="Nielsen K.F."/>
            <person name="Hoof J.B."/>
            <person name="Brandl J."/>
            <person name="Salamov A."/>
            <person name="Riley R."/>
            <person name="Gladden J.M."/>
            <person name="Phatale P."/>
            <person name="Nielsen M.T."/>
            <person name="Lyhne E.K."/>
            <person name="Kogle M.E."/>
            <person name="Strasser K."/>
            <person name="McDonnell E."/>
            <person name="Barry K."/>
            <person name="Clum A."/>
            <person name="Chen C."/>
            <person name="Nolan M."/>
            <person name="Sandor L."/>
            <person name="Kuo A."/>
            <person name="Lipzen A."/>
            <person name="Hainaut M."/>
            <person name="Drula E."/>
            <person name="Tsang A."/>
            <person name="Magnuson J.K."/>
            <person name="Henrissat B."/>
            <person name="Wiebenga A."/>
            <person name="Simmons B.A."/>
            <person name="Makela M.R."/>
            <person name="De vries R.P."/>
            <person name="Grigoriev I.V."/>
            <person name="Mortensen U.H."/>
            <person name="Baker S.E."/>
            <person name="Andersen M.R."/>
        </authorList>
    </citation>
    <scope>NUCLEOTIDE SEQUENCE [LARGE SCALE GENOMIC DNA]</scope>
    <source>
        <strain evidence="11 12">ATCC 13496</strain>
    </source>
</reference>
<dbReference type="GO" id="GO:0000245">
    <property type="term" value="P:spliceosomal complex assembly"/>
    <property type="evidence" value="ECO:0007669"/>
    <property type="project" value="TreeGrafter"/>
</dbReference>
<evidence type="ECO:0000256" key="4">
    <source>
        <dbReference type="ARBA" id="ARBA00022741"/>
    </source>
</evidence>
<feature type="domain" description="Protein kinase" evidence="10">
    <location>
        <begin position="88"/>
        <end position="437"/>
    </location>
</feature>
<evidence type="ECO:0000313" key="11">
    <source>
        <dbReference type="EMBL" id="RDH14889.1"/>
    </source>
</evidence>
<dbReference type="PANTHER" id="PTHR47634">
    <property type="entry name" value="PROTEIN KINASE DOMAIN-CONTAINING PROTEIN-RELATED"/>
    <property type="match status" value="1"/>
</dbReference>
<dbReference type="VEuPathDB" id="FungiDB:M747DRAFT_374773"/>
<evidence type="ECO:0000256" key="5">
    <source>
        <dbReference type="ARBA" id="ARBA00022777"/>
    </source>
</evidence>
<dbReference type="GO" id="GO:0005524">
    <property type="term" value="F:ATP binding"/>
    <property type="evidence" value="ECO:0007669"/>
    <property type="project" value="UniProtKB-UniRule"/>
</dbReference>
<dbReference type="InterPro" id="IPR051334">
    <property type="entry name" value="SRPK"/>
</dbReference>
<sequence>MAMGRLSLASAPFLRPLVLRSHVVSPIPKARTPPRCGFASTAFKLIPTGDKCSPNVLYETLEGVERIEHYRPGGYHPIQIGDHLHGRYQVIHKLGHGSYSTTWLARDDQNNKYVAVKICTSDSDPKEASILTTLTRPHYPATSHPGKTMLPSILDSLSIHGPNGEHICYVTSPARASLSDLKDGSWLRLFQLDVARAFAAQLVLAVDYIHTREFIHGDIHMGNILLKTSRGIDQLSPEQLYEKYGAPELDPVVHLDGKPLPPGVPSHGIAPIWLGEPSEKVTLPEARILLADFVNRPPEARFEPNKPLSFSSDIWTLACTIWTIIAQRPLFEGFLATEDYMTREHVDTLGILPPEWWKRWEARPESFTEDGRPIKRNPYRSWGDRFEDSVQQPRQEVGMPLFDAEERDAILEMLRPMLAFRPEQRSTTKQVLESEWMVKWALSEYEKIRRG</sequence>
<dbReference type="AlphaFoldDB" id="A0A370BMZ6"/>
<evidence type="ECO:0000256" key="7">
    <source>
        <dbReference type="ARBA" id="ARBA00047899"/>
    </source>
</evidence>
<dbReference type="InterPro" id="IPR000719">
    <property type="entry name" value="Prot_kinase_dom"/>
</dbReference>
<keyword evidence="2" id="KW-0723">Serine/threonine-protein kinase</keyword>
<dbReference type="InterPro" id="IPR017441">
    <property type="entry name" value="Protein_kinase_ATP_BS"/>
</dbReference>
<comment type="catalytic activity">
    <reaction evidence="8">
        <text>L-seryl-[protein] + ATP = O-phospho-L-seryl-[protein] + ADP + H(+)</text>
        <dbReference type="Rhea" id="RHEA:17989"/>
        <dbReference type="Rhea" id="RHEA-COMP:9863"/>
        <dbReference type="Rhea" id="RHEA-COMP:11604"/>
        <dbReference type="ChEBI" id="CHEBI:15378"/>
        <dbReference type="ChEBI" id="CHEBI:29999"/>
        <dbReference type="ChEBI" id="CHEBI:30616"/>
        <dbReference type="ChEBI" id="CHEBI:83421"/>
        <dbReference type="ChEBI" id="CHEBI:456216"/>
        <dbReference type="EC" id="2.7.11.1"/>
    </reaction>
</comment>
<dbReference type="Gene3D" id="3.30.200.20">
    <property type="entry name" value="Phosphorylase Kinase, domain 1"/>
    <property type="match status" value="1"/>
</dbReference>
<evidence type="ECO:0000256" key="2">
    <source>
        <dbReference type="ARBA" id="ARBA00022527"/>
    </source>
</evidence>
<organism evidence="11 12">
    <name type="scientific">Aspergillus niger ATCC 13496</name>
    <dbReference type="NCBI Taxonomy" id="1353008"/>
    <lineage>
        <taxon>Eukaryota</taxon>
        <taxon>Fungi</taxon>
        <taxon>Dikarya</taxon>
        <taxon>Ascomycota</taxon>
        <taxon>Pezizomycotina</taxon>
        <taxon>Eurotiomycetes</taxon>
        <taxon>Eurotiomycetidae</taxon>
        <taxon>Eurotiales</taxon>
        <taxon>Aspergillaceae</taxon>
        <taxon>Aspergillus</taxon>
        <taxon>Aspergillus subgen. Circumdati</taxon>
    </lineage>
</organism>
<dbReference type="Proteomes" id="UP000253845">
    <property type="component" value="Unassembled WGS sequence"/>
</dbReference>
<evidence type="ECO:0000313" key="12">
    <source>
        <dbReference type="Proteomes" id="UP000253845"/>
    </source>
</evidence>
<keyword evidence="6 9" id="KW-0067">ATP-binding</keyword>
<evidence type="ECO:0000259" key="10">
    <source>
        <dbReference type="PROSITE" id="PS50011"/>
    </source>
</evidence>